<gene>
    <name evidence="3" type="ORF">DI555_06495</name>
</gene>
<feature type="compositionally biased region" description="Basic and acidic residues" evidence="1">
    <location>
        <begin position="12"/>
        <end position="26"/>
    </location>
</feature>
<dbReference type="InterPro" id="IPR002711">
    <property type="entry name" value="HNH"/>
</dbReference>
<dbReference type="AlphaFoldDB" id="A0A2W5NWE6"/>
<dbReference type="EMBL" id="QFPX01000004">
    <property type="protein sequence ID" value="PZQ56259.1"/>
    <property type="molecule type" value="Genomic_DNA"/>
</dbReference>
<dbReference type="GO" id="GO:0004519">
    <property type="term" value="F:endonuclease activity"/>
    <property type="evidence" value="ECO:0007669"/>
    <property type="project" value="UniProtKB-KW"/>
</dbReference>
<feature type="domain" description="HNH nuclease" evidence="2">
    <location>
        <begin position="37"/>
        <end position="90"/>
    </location>
</feature>
<evidence type="ECO:0000313" key="3">
    <source>
        <dbReference type="EMBL" id="PZQ56259.1"/>
    </source>
</evidence>
<sequence>MPTQNPRFRPPGWRERQPWERPLLHRDQRKRGRAGQRDRRQVLREEPFCRRCLEDGKHVASDVVDHIVPLAEGGSDDRENKQGLCDPCHDAKTRDEARRGRSRSGSPRET</sequence>
<dbReference type="CDD" id="cd00085">
    <property type="entry name" value="HNHc"/>
    <property type="match status" value="1"/>
</dbReference>
<dbReference type="GO" id="GO:0003676">
    <property type="term" value="F:nucleic acid binding"/>
    <property type="evidence" value="ECO:0007669"/>
    <property type="project" value="InterPro"/>
</dbReference>
<protein>
    <submittedName>
        <fullName evidence="3">Endonuclease</fullName>
    </submittedName>
</protein>
<name>A0A2W5NWE6_9SPHN</name>
<proteinExistence type="predicted"/>
<dbReference type="SMART" id="SM00507">
    <property type="entry name" value="HNHc"/>
    <property type="match status" value="1"/>
</dbReference>
<dbReference type="InterPro" id="IPR003615">
    <property type="entry name" value="HNH_nuc"/>
</dbReference>
<keyword evidence="3" id="KW-0378">Hydrolase</keyword>
<feature type="region of interest" description="Disordered" evidence="1">
    <location>
        <begin position="1"/>
        <end position="41"/>
    </location>
</feature>
<keyword evidence="3" id="KW-0255">Endonuclease</keyword>
<keyword evidence="3" id="KW-0540">Nuclease</keyword>
<dbReference type="Gene3D" id="1.10.30.50">
    <property type="match status" value="1"/>
</dbReference>
<comment type="caution">
    <text evidence="3">The sequence shown here is derived from an EMBL/GenBank/DDBJ whole genome shotgun (WGS) entry which is preliminary data.</text>
</comment>
<evidence type="ECO:0000256" key="1">
    <source>
        <dbReference type="SAM" id="MobiDB-lite"/>
    </source>
</evidence>
<dbReference type="GO" id="GO:0008270">
    <property type="term" value="F:zinc ion binding"/>
    <property type="evidence" value="ECO:0007669"/>
    <property type="project" value="InterPro"/>
</dbReference>
<organism evidence="3 4">
    <name type="scientific">Novosphingobium pentaromativorans</name>
    <dbReference type="NCBI Taxonomy" id="205844"/>
    <lineage>
        <taxon>Bacteria</taxon>
        <taxon>Pseudomonadati</taxon>
        <taxon>Pseudomonadota</taxon>
        <taxon>Alphaproteobacteria</taxon>
        <taxon>Sphingomonadales</taxon>
        <taxon>Sphingomonadaceae</taxon>
        <taxon>Novosphingobium</taxon>
    </lineage>
</organism>
<evidence type="ECO:0000259" key="2">
    <source>
        <dbReference type="SMART" id="SM00507"/>
    </source>
</evidence>
<feature type="region of interest" description="Disordered" evidence="1">
    <location>
        <begin position="70"/>
        <end position="110"/>
    </location>
</feature>
<feature type="compositionally biased region" description="Basic and acidic residues" evidence="1">
    <location>
        <begin position="75"/>
        <end position="99"/>
    </location>
</feature>
<reference evidence="3 4" key="1">
    <citation type="submission" date="2017-08" db="EMBL/GenBank/DDBJ databases">
        <title>Infants hospitalized years apart are colonized by the same room-sourced microbial strains.</title>
        <authorList>
            <person name="Brooks B."/>
            <person name="Olm M.R."/>
            <person name="Firek B.A."/>
            <person name="Baker R."/>
            <person name="Thomas B.C."/>
            <person name="Morowitz M.J."/>
            <person name="Banfield J.F."/>
        </authorList>
    </citation>
    <scope>NUCLEOTIDE SEQUENCE [LARGE SCALE GENOMIC DNA]</scope>
    <source>
        <strain evidence="3">S2_005_002_R2_33</strain>
    </source>
</reference>
<accession>A0A2W5NWE6</accession>
<evidence type="ECO:0000313" key="4">
    <source>
        <dbReference type="Proteomes" id="UP000249082"/>
    </source>
</evidence>
<dbReference type="Pfam" id="PF01844">
    <property type="entry name" value="HNH"/>
    <property type="match status" value="1"/>
</dbReference>
<dbReference type="Proteomes" id="UP000249082">
    <property type="component" value="Unassembled WGS sequence"/>
</dbReference>